<evidence type="ECO:0000256" key="1">
    <source>
        <dbReference type="ARBA" id="ARBA00004123"/>
    </source>
</evidence>
<reference evidence="6 7" key="1">
    <citation type="journal article" date="2024" name="Science">
        <title>Giant polyketide synthase enzymes in the biosynthesis of giant marine polyether toxins.</title>
        <authorList>
            <person name="Fallon T.R."/>
            <person name="Shende V.V."/>
            <person name="Wierzbicki I.H."/>
            <person name="Pendleton A.L."/>
            <person name="Watervoot N.F."/>
            <person name="Auber R.P."/>
            <person name="Gonzalez D.J."/>
            <person name="Wisecaver J.H."/>
            <person name="Moore B.S."/>
        </authorList>
    </citation>
    <scope>NUCLEOTIDE SEQUENCE [LARGE SCALE GENOMIC DNA]</scope>
    <source>
        <strain evidence="6 7">12B1</strain>
    </source>
</reference>
<dbReference type="Gene3D" id="3.30.110.20">
    <property type="entry name" value="Alba-like domain"/>
    <property type="match status" value="1"/>
</dbReference>
<dbReference type="SUPFAM" id="SSF82704">
    <property type="entry name" value="AlbA-like"/>
    <property type="match status" value="1"/>
</dbReference>
<protein>
    <recommendedName>
        <fullName evidence="5">DNA/RNA-binding protein Alba-like domain-containing protein</fullName>
    </recommendedName>
</protein>
<sequence length="157" mass="16747">MAVEATAALLLPGHQAAEAAVGTVRITSGGKIRAFVDTALNALPSGQLVLQAEGDAVSKAVTVAEITRRKLRGVHQNTQIGLVHPDPSREVGKKPARPKISITLSLCQLDATQPGYQRPLTEAEFLRLSEQHADEYSEPALDPGVSREGHETPMQIN</sequence>
<dbReference type="Pfam" id="PF01918">
    <property type="entry name" value="Alba"/>
    <property type="match status" value="1"/>
</dbReference>
<dbReference type="InterPro" id="IPR051958">
    <property type="entry name" value="Alba-like_NAB"/>
</dbReference>
<feature type="region of interest" description="Disordered" evidence="4">
    <location>
        <begin position="132"/>
        <end position="157"/>
    </location>
</feature>
<keyword evidence="7" id="KW-1185">Reference proteome</keyword>
<feature type="domain" description="DNA/RNA-binding protein Alba-like" evidence="5">
    <location>
        <begin position="23"/>
        <end position="80"/>
    </location>
</feature>
<keyword evidence="3" id="KW-0539">Nucleus</keyword>
<comment type="caution">
    <text evidence="6">The sequence shown here is derived from an EMBL/GenBank/DDBJ whole genome shotgun (WGS) entry which is preliminary data.</text>
</comment>
<evidence type="ECO:0000256" key="2">
    <source>
        <dbReference type="ARBA" id="ARBA00008018"/>
    </source>
</evidence>
<organism evidence="6 7">
    <name type="scientific">Prymnesium parvum</name>
    <name type="common">Toxic golden alga</name>
    <dbReference type="NCBI Taxonomy" id="97485"/>
    <lineage>
        <taxon>Eukaryota</taxon>
        <taxon>Haptista</taxon>
        <taxon>Haptophyta</taxon>
        <taxon>Prymnesiophyceae</taxon>
        <taxon>Prymnesiales</taxon>
        <taxon>Prymnesiaceae</taxon>
        <taxon>Prymnesium</taxon>
    </lineage>
</organism>
<comment type="similarity">
    <text evidence="2">Belongs to the histone-like Alba family.</text>
</comment>
<dbReference type="PANTHER" id="PTHR13516:SF4">
    <property type="entry name" value="FI09323P"/>
    <property type="match status" value="1"/>
</dbReference>
<dbReference type="AlphaFoldDB" id="A0AB34JXN9"/>
<dbReference type="PANTHER" id="PTHR13516">
    <property type="entry name" value="RIBONUCLEASE P SUBUNIT P25"/>
    <property type="match status" value="1"/>
</dbReference>
<proteinExistence type="inferred from homology"/>
<gene>
    <name evidence="6" type="ORF">AB1Y20_020323</name>
</gene>
<evidence type="ECO:0000313" key="6">
    <source>
        <dbReference type="EMBL" id="KAL1525466.1"/>
    </source>
</evidence>
<dbReference type="EMBL" id="JBGBPQ010000004">
    <property type="protein sequence ID" value="KAL1525466.1"/>
    <property type="molecule type" value="Genomic_DNA"/>
</dbReference>
<dbReference type="Proteomes" id="UP001515480">
    <property type="component" value="Unassembled WGS sequence"/>
</dbReference>
<name>A0AB34JXN9_PRYPA</name>
<evidence type="ECO:0000313" key="7">
    <source>
        <dbReference type="Proteomes" id="UP001515480"/>
    </source>
</evidence>
<evidence type="ECO:0000256" key="4">
    <source>
        <dbReference type="SAM" id="MobiDB-lite"/>
    </source>
</evidence>
<dbReference type="InterPro" id="IPR002775">
    <property type="entry name" value="DNA/RNA-bd_Alba-like"/>
</dbReference>
<dbReference type="GO" id="GO:0005634">
    <property type="term" value="C:nucleus"/>
    <property type="evidence" value="ECO:0007669"/>
    <property type="project" value="UniProtKB-SubCell"/>
</dbReference>
<evidence type="ECO:0000256" key="3">
    <source>
        <dbReference type="ARBA" id="ARBA00023242"/>
    </source>
</evidence>
<dbReference type="InterPro" id="IPR036882">
    <property type="entry name" value="Alba-like_dom_sf"/>
</dbReference>
<dbReference type="GO" id="GO:0003723">
    <property type="term" value="F:RNA binding"/>
    <property type="evidence" value="ECO:0007669"/>
    <property type="project" value="TreeGrafter"/>
</dbReference>
<comment type="subcellular location">
    <subcellularLocation>
        <location evidence="1">Nucleus</location>
    </subcellularLocation>
</comment>
<accession>A0AB34JXN9</accession>
<evidence type="ECO:0000259" key="5">
    <source>
        <dbReference type="Pfam" id="PF01918"/>
    </source>
</evidence>